<reference evidence="2" key="1">
    <citation type="submission" date="2022-11" db="UniProtKB">
        <authorList>
            <consortium name="WormBaseParasite"/>
        </authorList>
    </citation>
    <scope>IDENTIFICATION</scope>
</reference>
<evidence type="ECO:0000313" key="1">
    <source>
        <dbReference type="Proteomes" id="UP000887565"/>
    </source>
</evidence>
<organism evidence="1 2">
    <name type="scientific">Romanomermis culicivorax</name>
    <name type="common">Nematode worm</name>
    <dbReference type="NCBI Taxonomy" id="13658"/>
    <lineage>
        <taxon>Eukaryota</taxon>
        <taxon>Metazoa</taxon>
        <taxon>Ecdysozoa</taxon>
        <taxon>Nematoda</taxon>
        <taxon>Enoplea</taxon>
        <taxon>Dorylaimia</taxon>
        <taxon>Mermithida</taxon>
        <taxon>Mermithoidea</taxon>
        <taxon>Mermithidae</taxon>
        <taxon>Romanomermis</taxon>
    </lineage>
</organism>
<keyword evidence="1" id="KW-1185">Reference proteome</keyword>
<name>A0A915I6H4_ROMCU</name>
<accession>A0A915I6H4</accession>
<proteinExistence type="predicted"/>
<dbReference type="Pfam" id="PF25562">
    <property type="entry name" value="CNBH_CNNM2_C"/>
    <property type="match status" value="1"/>
</dbReference>
<dbReference type="Proteomes" id="UP000887565">
    <property type="component" value="Unplaced"/>
</dbReference>
<dbReference type="WBParaSite" id="nRc.2.0.1.t09460-RA">
    <property type="protein sequence ID" value="nRc.2.0.1.t09460-RA"/>
    <property type="gene ID" value="nRc.2.0.1.g09460"/>
</dbReference>
<protein>
    <submittedName>
        <fullName evidence="2">Uncharacterized protein</fullName>
    </submittedName>
</protein>
<sequence length="141" mass="16216">MQLSCTKSTSWHFRLNSGSKGTQSVDKKSFQLSPNATFSVQRFFCRSLSILIDDLFRQEFISENVLQRLIRQNVFKKSVHESSQDTSSATGACLYTKNRECNYFLLVLKVGESNLLFEAGPFCYFGYELLQKNTDDIYGNY</sequence>
<evidence type="ECO:0000313" key="2">
    <source>
        <dbReference type="WBParaSite" id="nRc.2.0.1.t09460-RA"/>
    </source>
</evidence>
<dbReference type="AlphaFoldDB" id="A0A915I6H4"/>